<accession>A0A381YIC3</accession>
<sequence length="233" mass="24545">MGVAAGEVVSLVGGGGKSSLLFALGDLHGSGTVLTTTTRMGTDQAGETHLLVRPETADLARALEGPEPVLVWDRVDGPKAIGVDPSIPASWLAHADRVIVEADGARGYPAKAPAPHEPVIANDTSTVVAVMGADALDRVIEDQCHRPLRVAALVGCSPYERLTPERAARLLLDSDGSRRGVNRDVRFTVAITKVSEDNRALVDRVVAELDRADPGVAIVLVADHHTRPDPSDR</sequence>
<dbReference type="Pfam" id="PF19842">
    <property type="entry name" value="YqeC"/>
    <property type="match status" value="1"/>
</dbReference>
<reference evidence="1" key="1">
    <citation type="submission" date="2018-05" db="EMBL/GenBank/DDBJ databases">
        <authorList>
            <person name="Lanie J.A."/>
            <person name="Ng W.-L."/>
            <person name="Kazmierczak K.M."/>
            <person name="Andrzejewski T.M."/>
            <person name="Davidsen T.M."/>
            <person name="Wayne K.J."/>
            <person name="Tettelin H."/>
            <person name="Glass J.I."/>
            <person name="Rusch D."/>
            <person name="Podicherti R."/>
            <person name="Tsui H.-C.T."/>
            <person name="Winkler M.E."/>
        </authorList>
    </citation>
    <scope>NUCLEOTIDE SEQUENCE</scope>
</reference>
<evidence type="ECO:0008006" key="2">
    <source>
        <dbReference type="Google" id="ProtNLM"/>
    </source>
</evidence>
<dbReference type="InterPro" id="IPR017587">
    <property type="entry name" value="YqeC"/>
</dbReference>
<proteinExistence type="predicted"/>
<evidence type="ECO:0000313" key="1">
    <source>
        <dbReference type="EMBL" id="SVA76846.1"/>
    </source>
</evidence>
<organism evidence="1">
    <name type="scientific">marine metagenome</name>
    <dbReference type="NCBI Taxonomy" id="408172"/>
    <lineage>
        <taxon>unclassified sequences</taxon>
        <taxon>metagenomes</taxon>
        <taxon>ecological metagenomes</taxon>
    </lineage>
</organism>
<dbReference type="EMBL" id="UINC01018320">
    <property type="protein sequence ID" value="SVA76846.1"/>
    <property type="molecule type" value="Genomic_DNA"/>
</dbReference>
<name>A0A381YIC3_9ZZZZ</name>
<dbReference type="NCBIfam" id="TIGR03172">
    <property type="entry name" value="selenium cofactor biosynthesis protein YqeC"/>
    <property type="match status" value="1"/>
</dbReference>
<dbReference type="AlphaFoldDB" id="A0A381YIC3"/>
<gene>
    <name evidence="1" type="ORF">METZ01_LOCUS129700</name>
</gene>
<protein>
    <recommendedName>
        <fullName evidence="2">Selenium-dependent hydroxylase accessory protein YqeC</fullName>
    </recommendedName>
</protein>